<dbReference type="RefSeq" id="WP_379032923.1">
    <property type="nucleotide sequence ID" value="NZ_JBHRXE010000055.1"/>
</dbReference>
<keyword evidence="2" id="KW-1185">Reference proteome</keyword>
<dbReference type="EMBL" id="JBHRXE010000055">
    <property type="protein sequence ID" value="MFC3571257.1"/>
    <property type="molecule type" value="Genomic_DNA"/>
</dbReference>
<comment type="caution">
    <text evidence="1">The sequence shown here is derived from an EMBL/GenBank/DDBJ whole genome shotgun (WGS) entry which is preliminary data.</text>
</comment>
<gene>
    <name evidence="1" type="ORF">ACFOMP_17535</name>
</gene>
<accession>A0ABV7S676</accession>
<evidence type="ECO:0000313" key="2">
    <source>
        <dbReference type="Proteomes" id="UP001595596"/>
    </source>
</evidence>
<reference evidence="2" key="1">
    <citation type="journal article" date="2019" name="Int. J. Syst. Evol. Microbiol.">
        <title>The Global Catalogue of Microorganisms (GCM) 10K type strain sequencing project: providing services to taxonomists for standard genome sequencing and annotation.</title>
        <authorList>
            <consortium name="The Broad Institute Genomics Platform"/>
            <consortium name="The Broad Institute Genome Sequencing Center for Infectious Disease"/>
            <person name="Wu L."/>
            <person name="Ma J."/>
        </authorList>
    </citation>
    <scope>NUCLEOTIDE SEQUENCE [LARGE SCALE GENOMIC DNA]</scope>
    <source>
        <strain evidence="2">VKM B-3226</strain>
    </source>
</reference>
<dbReference type="NCBIfam" id="TIGR02243">
    <property type="entry name" value="putative baseplate assembly protein"/>
    <property type="match status" value="1"/>
</dbReference>
<proteinExistence type="predicted"/>
<dbReference type="Proteomes" id="UP001595596">
    <property type="component" value="Unassembled WGS sequence"/>
</dbReference>
<evidence type="ECO:0000313" key="1">
    <source>
        <dbReference type="EMBL" id="MFC3571257.1"/>
    </source>
</evidence>
<sequence length="884" mass="93381">MSSVKPTPEPIANRAGLPALRARAGTHPTFLAALRRGLADGNRPGLSELRSRDQDDFTLGLLDAWAATLDTLTFYAERQANEAYLRTATRRESVRAHARLIGYELAPAKAASCHLVFEAEPHDAPEAVLDYPPGLQVRSIPRDGELPQLFETVEPLLARAEWNAMRPLMAWPQILAAGAEEIQLAQDAPRLALGDPLLLMRGEVPVAAAAGDQAGFLRRVSGLRDGIGGRRILALRSDPASQPPYGFRPILQAVWTPGLAFSTSSMVALLAGHGWSVATLAAASNFHSLTAREMRQAVQASDFRAEGPIRPAVLRVRAGFFGNTAAVKLLPADSGIGAPGAVTATAGEAGDTAPVNRAYLYLDRDHPEITAGQGLLIRDAANEAWLRIHAAETQGVEAYGLAAKVTRLEVDDKGLAPDGALIALSGFTTRGSIAHALPEPLPLADLPITDPVGQAAGALGADQVEIATPELQLMPGKVLAITGERADLAGVTAAEIRVLAQNLIVGDHSLLTFTQPLAHRYVRDTVRISANVALATHGETVAEVLGDGDATRTFQRFKLKSGPLTHVSARNARGMVPAIELRVNRIRWGLVEDFRAAGPQDRVWLLRIEEDGSAHVVFGDGLRGARLPTGQGNVEAVYRRGAGLSGHLEAGQLSLLATKPAGLKAVTNPLSPAGGADAERLEDARRNAPMGVLTLGRAVSLRDYEDFARGFAAVAKARADWTFDGFARPILVTVAGQGGAILPETGDDMQNLRAALLAAGESDLRVGLRNYRPTGFGLAARLFADPGHMPEDVIDAARRAVLAAFSFDARELGQGVSQAQVIAALQSAPGVVGVDLDALYTGDTPRLQPRLTAALGRPDLAGALPVAAELLTLDPIRLHLEVAA</sequence>
<protein>
    <submittedName>
        <fullName evidence="1">Baseplate assembly protein</fullName>
    </submittedName>
</protein>
<name>A0ABV7S676_9RHOB</name>
<dbReference type="InterPro" id="IPR011749">
    <property type="entry name" value="CHP02243"/>
</dbReference>
<organism evidence="1 2">
    <name type="scientific">Paracoccus simplex</name>
    <dbReference type="NCBI Taxonomy" id="2086346"/>
    <lineage>
        <taxon>Bacteria</taxon>
        <taxon>Pseudomonadati</taxon>
        <taxon>Pseudomonadota</taxon>
        <taxon>Alphaproteobacteria</taxon>
        <taxon>Rhodobacterales</taxon>
        <taxon>Paracoccaceae</taxon>
        <taxon>Paracoccus</taxon>
    </lineage>
</organism>